<dbReference type="GO" id="GO:0008168">
    <property type="term" value="F:methyltransferase activity"/>
    <property type="evidence" value="ECO:0007669"/>
    <property type="project" value="UniProtKB-KW"/>
</dbReference>
<feature type="domain" description="Methyltransferase type 12" evidence="1">
    <location>
        <begin position="190"/>
        <end position="286"/>
    </location>
</feature>
<dbReference type="CDD" id="cd02440">
    <property type="entry name" value="AdoMet_MTases"/>
    <property type="match status" value="1"/>
</dbReference>
<dbReference type="KEGG" id="nah:F5544_28870"/>
<evidence type="ECO:0000313" key="3">
    <source>
        <dbReference type="Proteomes" id="UP000503540"/>
    </source>
</evidence>
<keyword evidence="2" id="KW-0808">Transferase</keyword>
<keyword evidence="3" id="KW-1185">Reference proteome</keyword>
<reference evidence="2 3" key="1">
    <citation type="journal article" date="2019" name="ACS Chem. Biol.">
        <title>Identification and Mobilization of a Cryptic Antibiotic Biosynthesis Gene Locus from a Human-Pathogenic Nocardia Isolate.</title>
        <authorList>
            <person name="Herisse M."/>
            <person name="Ishida K."/>
            <person name="Porter J.L."/>
            <person name="Howden B."/>
            <person name="Hertweck C."/>
            <person name="Stinear T.P."/>
            <person name="Pidot S.J."/>
        </authorList>
    </citation>
    <scope>NUCLEOTIDE SEQUENCE [LARGE SCALE GENOMIC DNA]</scope>
    <source>
        <strain evidence="2 3">AUSMDU00012717</strain>
    </source>
</reference>
<organism evidence="2 3">
    <name type="scientific">Nocardia arthritidis</name>
    <dbReference type="NCBI Taxonomy" id="228602"/>
    <lineage>
        <taxon>Bacteria</taxon>
        <taxon>Bacillati</taxon>
        <taxon>Actinomycetota</taxon>
        <taxon>Actinomycetes</taxon>
        <taxon>Mycobacteriales</taxon>
        <taxon>Nocardiaceae</taxon>
        <taxon>Nocardia</taxon>
    </lineage>
</organism>
<dbReference type="Pfam" id="PF08242">
    <property type="entry name" value="Methyltransf_12"/>
    <property type="match status" value="1"/>
</dbReference>
<proteinExistence type="predicted"/>
<dbReference type="InterPro" id="IPR029063">
    <property type="entry name" value="SAM-dependent_MTases_sf"/>
</dbReference>
<dbReference type="SUPFAM" id="SSF53335">
    <property type="entry name" value="S-adenosyl-L-methionine-dependent methyltransferases"/>
    <property type="match status" value="1"/>
</dbReference>
<dbReference type="Gene3D" id="3.40.50.150">
    <property type="entry name" value="Vaccinia Virus protein VP39"/>
    <property type="match status" value="1"/>
</dbReference>
<dbReference type="EMBL" id="CP046172">
    <property type="protein sequence ID" value="QIS13623.1"/>
    <property type="molecule type" value="Genomic_DNA"/>
</dbReference>
<gene>
    <name evidence="2" type="ORF">F5544_28870</name>
</gene>
<dbReference type="InterPro" id="IPR013217">
    <property type="entry name" value="Methyltransf_12"/>
</dbReference>
<keyword evidence="2" id="KW-0489">Methyltransferase</keyword>
<dbReference type="GO" id="GO:0032259">
    <property type="term" value="P:methylation"/>
    <property type="evidence" value="ECO:0007669"/>
    <property type="project" value="UniProtKB-KW"/>
</dbReference>
<dbReference type="Proteomes" id="UP000503540">
    <property type="component" value="Chromosome"/>
</dbReference>
<accession>A0A6G9YL11</accession>
<evidence type="ECO:0000259" key="1">
    <source>
        <dbReference type="Pfam" id="PF08242"/>
    </source>
</evidence>
<dbReference type="RefSeq" id="WP_167476138.1">
    <property type="nucleotide sequence ID" value="NZ_CP046172.1"/>
</dbReference>
<name>A0A6G9YL11_9NOCA</name>
<protein>
    <submittedName>
        <fullName evidence="2">Methyltransferase</fullName>
    </submittedName>
</protein>
<evidence type="ECO:0000313" key="2">
    <source>
        <dbReference type="EMBL" id="QIS13623.1"/>
    </source>
</evidence>
<dbReference type="AlphaFoldDB" id="A0A6G9YL11"/>
<sequence length="377" mass="41373">MSTDVTEIARLASDSVSATGQYAEALDDLDRHGLAAITRVLRSALRDNISRTEDEIAGHLRVAPRHRWLLRRWLRELTARNLLEVTPDGGYGLLREPPAPVRRDLRDVCSELGFAPQLARFFAQADDQLPMLLRDRVLAQELLFPDGDFLTAEAAYRTNPVNGYLNVAAREFVVRAVTELATGRTPVRILELGAGVGGTTADIVTALADAPVDYHFTDLSTFFLAAARDRFTGYPWLRYGIVDLNRDLPEQPPCDIVLAANVLHNAQDCGELLAAVHQLLTPGGYLIFVESCREHCQLLASMHFLMSARSGGTQPGQTDVRAGTDRIFLRENEWLAELATAGLTPLPTLPPADHPLAAHGQRLFVARKSRTDASGAP</sequence>